<name>H0XPL8_OTOGA</name>
<organism evidence="2 3">
    <name type="scientific">Otolemur garnettii</name>
    <name type="common">Small-eared galago</name>
    <name type="synonym">Garnett's greater bushbaby</name>
    <dbReference type="NCBI Taxonomy" id="30611"/>
    <lineage>
        <taxon>Eukaryota</taxon>
        <taxon>Metazoa</taxon>
        <taxon>Chordata</taxon>
        <taxon>Craniata</taxon>
        <taxon>Vertebrata</taxon>
        <taxon>Euteleostomi</taxon>
        <taxon>Mammalia</taxon>
        <taxon>Eutheria</taxon>
        <taxon>Euarchontoglires</taxon>
        <taxon>Primates</taxon>
        <taxon>Strepsirrhini</taxon>
        <taxon>Lorisiformes</taxon>
        <taxon>Galagidae</taxon>
        <taxon>Otolemur</taxon>
    </lineage>
</organism>
<dbReference type="InterPro" id="IPR053366">
    <property type="entry name" value="LRR_transmembrane"/>
</dbReference>
<dbReference type="PANTHER" id="PTHR35542:SF2">
    <property type="entry name" value="LEUCINE-RICH REPEAT TRANSMEMBRANE PROTEIN CCDC168"/>
    <property type="match status" value="1"/>
</dbReference>
<feature type="compositionally biased region" description="Basic residues" evidence="1">
    <location>
        <begin position="513"/>
        <end position="534"/>
    </location>
</feature>
<dbReference type="eggNOG" id="ENOG502ST12">
    <property type="taxonomic scope" value="Eukaryota"/>
</dbReference>
<protein>
    <submittedName>
        <fullName evidence="2">Uncharacterized protein</fullName>
    </submittedName>
</protein>
<keyword evidence="3" id="KW-1185">Reference proteome</keyword>
<dbReference type="EMBL" id="AAQR03066113">
    <property type="status" value="NOT_ANNOTATED_CDS"/>
    <property type="molecule type" value="Genomic_DNA"/>
</dbReference>
<reference evidence="3" key="1">
    <citation type="submission" date="2011-03" db="EMBL/GenBank/DDBJ databases">
        <title>Version 3 of the genome sequence of Otolemur garnettii (Bushbaby).</title>
        <authorList>
            <consortium name="The Broad Institute Genome Sequencing Platform"/>
            <person name="Di Palma F."/>
            <person name="Johnson J."/>
            <person name="Lander E.S."/>
            <person name="Lindblad-Toh K."/>
            <person name="Jaffe D.B."/>
            <person name="Gnerre S."/>
            <person name="MacCallum I."/>
            <person name="Przybylski D."/>
            <person name="Ribeiro F.J."/>
            <person name="Burton J.N."/>
            <person name="Walker B.J."/>
            <person name="Sharpe T."/>
            <person name="Hall G."/>
        </authorList>
    </citation>
    <scope>NUCLEOTIDE SEQUENCE [LARGE SCALE GENOMIC DNA]</scope>
</reference>
<feature type="compositionally biased region" description="Polar residues" evidence="1">
    <location>
        <begin position="258"/>
        <end position="273"/>
    </location>
</feature>
<evidence type="ECO:0000313" key="2">
    <source>
        <dbReference type="Ensembl" id="ENSOGAP00000018059.1"/>
    </source>
</evidence>
<feature type="region of interest" description="Disordered" evidence="1">
    <location>
        <begin position="110"/>
        <end position="144"/>
    </location>
</feature>
<dbReference type="Ensembl" id="ENSOGAT00000033821.1">
    <property type="protein sequence ID" value="ENSOGAP00000018059.1"/>
    <property type="gene ID" value="ENSOGAG00000030258.1"/>
</dbReference>
<reference evidence="2" key="3">
    <citation type="submission" date="2025-09" db="UniProtKB">
        <authorList>
            <consortium name="Ensembl"/>
        </authorList>
    </citation>
    <scope>IDENTIFICATION</scope>
</reference>
<dbReference type="OMA" id="EMHIQHE"/>
<feature type="compositionally biased region" description="Polar residues" evidence="1">
    <location>
        <begin position="110"/>
        <end position="121"/>
    </location>
</feature>
<feature type="region of interest" description="Disordered" evidence="1">
    <location>
        <begin position="258"/>
        <end position="291"/>
    </location>
</feature>
<dbReference type="PANTHER" id="PTHR35542">
    <property type="entry name" value="COILED-COIL DOMAIN-CONTAINING PROTEIN 168"/>
    <property type="match status" value="1"/>
</dbReference>
<feature type="compositionally biased region" description="Basic and acidic residues" evidence="1">
    <location>
        <begin position="128"/>
        <end position="144"/>
    </location>
</feature>
<dbReference type="HOGENOM" id="CLU_513475_0_0_1"/>
<dbReference type="AlphaFoldDB" id="H0XPL8"/>
<accession>H0XPL8</accession>
<dbReference type="InParanoid" id="H0XPL8"/>
<proteinExistence type="predicted"/>
<evidence type="ECO:0000256" key="1">
    <source>
        <dbReference type="SAM" id="MobiDB-lite"/>
    </source>
</evidence>
<reference evidence="2" key="2">
    <citation type="submission" date="2025-08" db="UniProtKB">
        <authorList>
            <consortium name="Ensembl"/>
        </authorList>
    </citation>
    <scope>IDENTIFICATION</scope>
</reference>
<feature type="region of interest" description="Disordered" evidence="1">
    <location>
        <begin position="508"/>
        <end position="534"/>
    </location>
</feature>
<dbReference type="Proteomes" id="UP000005225">
    <property type="component" value="Unassembled WGS sequence"/>
</dbReference>
<sequence length="534" mass="60979">MENSHSFVLNEYQKNPELFKSDEEPNLPERIPQCSQHFVFCSHQRKDVDFHRSKSPGTCRSKTRGRDEENMAKVIKQEAQQQTVVLENILGSLEGVKENVNTQKMIKCTSDQNSLPTKSGNSGFGGLSDEKTKRKLGGDSAEKPEELQRDLLTMGMMSALSDSIKQEKVYKFLERKSLGGPKCVTMKAKQLHISQLFNIRRHPTEGHRKKKQHHRKYKMKEKQWYTRTRKELFSATEDAKSPPAKSVLDKLSFRTATRGTPSNRILQQNNVDGHSTEEKEQLPENLGTTSLGPADFFTAVLSDSKTQSQTNTAQLSGREIRLNPKRLTVKEKKSPVSRILKVNRQSTAKDRKKLEYNIKIKLKAMRQGQNVADTFPNAAYLTPDTSDIKIQSRFQTEMDTGVAEFNHTEPIQVCIGSAAEGRARYPDSIDKGGASNFLQEAILPDRESEEERLEQPMQTSPFSFKNFMANRYLLREPPSGKSESVLLEESLFPTSQIYKENSEKKVKIEKRIKMGKKKPKKRLKLKKSLNKRKR</sequence>
<evidence type="ECO:0000313" key="3">
    <source>
        <dbReference type="Proteomes" id="UP000005225"/>
    </source>
</evidence>
<dbReference type="GeneTree" id="ENSGT00940000167709"/>